<dbReference type="SUPFAM" id="SSF49464">
    <property type="entry name" value="Carboxypeptidase regulatory domain-like"/>
    <property type="match status" value="1"/>
</dbReference>
<organism evidence="2 3">
    <name type="scientific">Spirosoma utsteinense</name>
    <dbReference type="NCBI Taxonomy" id="2585773"/>
    <lineage>
        <taxon>Bacteria</taxon>
        <taxon>Pseudomonadati</taxon>
        <taxon>Bacteroidota</taxon>
        <taxon>Cytophagia</taxon>
        <taxon>Cytophagales</taxon>
        <taxon>Cytophagaceae</taxon>
        <taxon>Spirosoma</taxon>
    </lineage>
</organism>
<feature type="chain" id="PRO_5046304048" description="Carboxypeptidase-like regulatory domain-containing protein" evidence="1">
    <location>
        <begin position="25"/>
        <end position="844"/>
    </location>
</feature>
<dbReference type="Gene3D" id="2.60.40.1120">
    <property type="entry name" value="Carboxypeptidase-like, regulatory domain"/>
    <property type="match status" value="1"/>
</dbReference>
<dbReference type="EMBL" id="VFIA01000022">
    <property type="protein sequence ID" value="MBC3793089.1"/>
    <property type="molecule type" value="Genomic_DNA"/>
</dbReference>
<dbReference type="RefSeq" id="WP_186738870.1">
    <property type="nucleotide sequence ID" value="NZ_VFIA01000022.1"/>
</dbReference>
<evidence type="ECO:0000256" key="1">
    <source>
        <dbReference type="SAM" id="SignalP"/>
    </source>
</evidence>
<evidence type="ECO:0000313" key="2">
    <source>
        <dbReference type="EMBL" id="MBC3793089.1"/>
    </source>
</evidence>
<keyword evidence="3" id="KW-1185">Reference proteome</keyword>
<accession>A0ABR6W931</accession>
<dbReference type="Pfam" id="PF18939">
    <property type="entry name" value="DUF5686"/>
    <property type="match status" value="1"/>
</dbReference>
<dbReference type="Proteomes" id="UP000700732">
    <property type="component" value="Unassembled WGS sequence"/>
</dbReference>
<protein>
    <recommendedName>
        <fullName evidence="4">Carboxypeptidase-like regulatory domain-containing protein</fullName>
    </recommendedName>
</protein>
<comment type="caution">
    <text evidence="2">The sequence shown here is derived from an EMBL/GenBank/DDBJ whole genome shotgun (WGS) entry which is preliminary data.</text>
</comment>
<sequence>MKLRLYLFFSFTLVLLSWPLSLFAQPTTYVISGRVTDAGTGEGIPFASIAVKGQTVGTTSDAAGRYSLQIRQLSDSLLVLSLGYTTRSYPLASLPRQTIDAQLKPTATSLQEVRVYAKGGDPAYRVIRETIRRRDQYDPSRLSAYQYDSYTKIEGYINNFAEKRKKNRRPGPIGRLLGKLPAIIDENGKPAVPVFISETFSNFYARSKPDKAKERVLKSHVTGVGVSDGGLIAQLTGASFQQYNFYRNALNILQKDIPSPIGSQWETVYTFHLKDTVSLGNAICYEIEFSPKRATDLAFVGTVWIDTLQMALAQVDARVDKRANINFVDELHIEQEWDKTASGIRFPTQTQVTIDTDEPAPRAPGALIRFFATARNIIENDPKDVGFYDPSIELADDFRTADAGFWKSVRPDSLSPSEWQAMRVVDSVRNVPFIKVAGEIIKLGVLGYKPINQLNIDLGPILYSYAYNTVEGNRFRIGGRTNTGFSRKWLLDGYVAYGTRDQAFKYSAGVEYVLNRKPWTVIGVRRTYDLERIGVSADNIGNNSLFAAYSRFGTIRRPYFQEDNLAYFRRELGRGFTQTIALRNRTFEPLFPFAFQPQTRDLDQEVRTTYRTTELSSETRFAPDEVMLQNDNVRVSAGATRKPIYTLRYTLGLRDVLGSDFTYHRVAVTMKHSFRVGVLGRTFYSLGAGIIPSTVPYPLLYTPLGNESFFYVGNAYNLMNYFEFVCDRWATVQFEHNFAGLLFNRIPLLRRLKWRELVTAKVLAGSVSASNLAMIPGTDAQGNPVEGFSSLTRTPYVEVGYGIDNIFKVLRVDAIHRLTYRDNVSRTGIPVTPFSIKLSGWLAF</sequence>
<feature type="signal peptide" evidence="1">
    <location>
        <begin position="1"/>
        <end position="24"/>
    </location>
</feature>
<dbReference type="Pfam" id="PF13715">
    <property type="entry name" value="CarbopepD_reg_2"/>
    <property type="match status" value="1"/>
</dbReference>
<proteinExistence type="predicted"/>
<name>A0ABR6W931_9BACT</name>
<dbReference type="InterPro" id="IPR043741">
    <property type="entry name" value="DUF5686"/>
</dbReference>
<evidence type="ECO:0008006" key="4">
    <source>
        <dbReference type="Google" id="ProtNLM"/>
    </source>
</evidence>
<gene>
    <name evidence="2" type="ORF">FH603_3606</name>
</gene>
<keyword evidence="1" id="KW-0732">Signal</keyword>
<reference evidence="2 3" key="1">
    <citation type="submission" date="2019-06" db="EMBL/GenBank/DDBJ databases">
        <title>Spirosoma utsteinense sp. nov. isolated from Antarctic ice-free soils.</title>
        <authorList>
            <person name="Tahon G."/>
        </authorList>
    </citation>
    <scope>NUCLEOTIDE SEQUENCE [LARGE SCALE GENOMIC DNA]</scope>
    <source>
        <strain evidence="2 3">LMG 31447</strain>
    </source>
</reference>
<dbReference type="InterPro" id="IPR008969">
    <property type="entry name" value="CarboxyPept-like_regulatory"/>
</dbReference>
<evidence type="ECO:0000313" key="3">
    <source>
        <dbReference type="Proteomes" id="UP000700732"/>
    </source>
</evidence>